<dbReference type="EMBL" id="JAPDGR010000846">
    <property type="protein sequence ID" value="KAJ2987093.1"/>
    <property type="molecule type" value="Genomic_DNA"/>
</dbReference>
<organism evidence="1 2">
    <name type="scientific">Xylaria curta</name>
    <dbReference type="NCBI Taxonomy" id="42375"/>
    <lineage>
        <taxon>Eukaryota</taxon>
        <taxon>Fungi</taxon>
        <taxon>Dikarya</taxon>
        <taxon>Ascomycota</taxon>
        <taxon>Pezizomycotina</taxon>
        <taxon>Sordariomycetes</taxon>
        <taxon>Xylariomycetidae</taxon>
        <taxon>Xylariales</taxon>
        <taxon>Xylariaceae</taxon>
        <taxon>Xylaria</taxon>
    </lineage>
</organism>
<proteinExistence type="predicted"/>
<reference evidence="1" key="1">
    <citation type="submission" date="2022-10" db="EMBL/GenBank/DDBJ databases">
        <title>Genome Sequence of Xylaria curta.</title>
        <authorList>
            <person name="Buettner E."/>
        </authorList>
    </citation>
    <scope>NUCLEOTIDE SEQUENCE</scope>
    <source>
        <strain evidence="1">Babe10</strain>
    </source>
</reference>
<protein>
    <submittedName>
        <fullName evidence="1">Uncharacterized protein</fullName>
    </submittedName>
</protein>
<gene>
    <name evidence="1" type="ORF">NUW58_g4693</name>
</gene>
<dbReference type="Proteomes" id="UP001143856">
    <property type="component" value="Unassembled WGS sequence"/>
</dbReference>
<comment type="caution">
    <text evidence="1">The sequence shown here is derived from an EMBL/GenBank/DDBJ whole genome shotgun (WGS) entry which is preliminary data.</text>
</comment>
<evidence type="ECO:0000313" key="2">
    <source>
        <dbReference type="Proteomes" id="UP001143856"/>
    </source>
</evidence>
<name>A0ACC1P7T9_9PEZI</name>
<sequence>MTYHIRPAESGEVHDRAANHLPPSESTPLLPEPSSQGIVSSARDDDWSELWLLVRYSVPLISTYLLQYSWCIIVTFISGHLSADDLAAASVGMTTMNIIGFAAFEGMATALDTLCSQAYGSGSLTGVGLYVQRMLILMAFAAVPIGAIWAASPWILSLFVKQHHLAVMAGTFLRVSIIGMPGYASFEALKRFLQAQGNFKAAMCILVVCAPVNALLSWLFAFKFGMGLAGAALGTALTNNLRPTLLVLYIMSPAGRWSHQCWGGFSWSALSVSKFGPMIKLSVAGSLVNLAEWAAFEIVAFSTSYLSTKHLAAQTVLTTISVVSWHIPFSVSVGISTRIGHLIGAGLLATARRAAILYGCVFAFIGCFDGLVIFLLRHHLPQFFSDDPTVCALAAKTMLAVSVFQVIDGFICYTNGMLRGLGRQSVAAWVVTLVNYLGAVPLAIWLELGPSGLELNGVWIGVGSGMVVIATVECCYMKILRWQNCVDNVKLLEG</sequence>
<accession>A0ACC1P7T9</accession>
<keyword evidence="2" id="KW-1185">Reference proteome</keyword>
<evidence type="ECO:0000313" key="1">
    <source>
        <dbReference type="EMBL" id="KAJ2987093.1"/>
    </source>
</evidence>